<accession>A0ABV7DPP7</accession>
<reference evidence="10" key="1">
    <citation type="journal article" date="2019" name="Int. J. Syst. Evol. Microbiol.">
        <title>The Global Catalogue of Microorganisms (GCM) 10K type strain sequencing project: providing services to taxonomists for standard genome sequencing and annotation.</title>
        <authorList>
            <consortium name="The Broad Institute Genomics Platform"/>
            <consortium name="The Broad Institute Genome Sequencing Center for Infectious Disease"/>
            <person name="Wu L."/>
            <person name="Ma J."/>
        </authorList>
    </citation>
    <scope>NUCLEOTIDE SEQUENCE [LARGE SCALE GENOMIC DNA]</scope>
    <source>
        <strain evidence="10">KCTC 62102</strain>
    </source>
</reference>
<evidence type="ECO:0000256" key="6">
    <source>
        <dbReference type="ARBA" id="ARBA00023014"/>
    </source>
</evidence>
<keyword evidence="4" id="KW-0560">Oxidoreductase</keyword>
<dbReference type="InterPro" id="IPR051329">
    <property type="entry name" value="NIR_SIR_4Fe-4S"/>
</dbReference>
<dbReference type="Gene3D" id="3.90.480.10">
    <property type="entry name" value="Sulfite Reductase Hemoprotein,Domain 2"/>
    <property type="match status" value="1"/>
</dbReference>
<keyword evidence="6" id="KW-0411">Iron-sulfur</keyword>
<feature type="region of interest" description="Disordered" evidence="7">
    <location>
        <begin position="102"/>
        <end position="151"/>
    </location>
</feature>
<keyword evidence="5" id="KW-0408">Iron</keyword>
<evidence type="ECO:0000313" key="9">
    <source>
        <dbReference type="EMBL" id="MFC3084462.1"/>
    </source>
</evidence>
<name>A0ABV7DPP7_9RHOB</name>
<evidence type="ECO:0000256" key="3">
    <source>
        <dbReference type="ARBA" id="ARBA00022723"/>
    </source>
</evidence>
<dbReference type="InterPro" id="IPR036136">
    <property type="entry name" value="Nit/Sulf_reduc_fer-like_dom_sf"/>
</dbReference>
<dbReference type="PANTHER" id="PTHR32439">
    <property type="entry name" value="FERREDOXIN--NITRITE REDUCTASE, CHLOROPLASTIC"/>
    <property type="match status" value="1"/>
</dbReference>
<comment type="caution">
    <text evidence="9">The sequence shown here is derived from an EMBL/GenBank/DDBJ whole genome shotgun (WGS) entry which is preliminary data.</text>
</comment>
<sequence length="428" mass="44315">MTAWDIKGWCPGALRPMLSGDGLVTRIRPPMGRLTPAQAEAIAQAAQSHGNGIIDLSARANLQLRGVTEASHPRLIEDLRAQGLIDPDIETESLRNLIVTPFRTGPTTPSLPHTGGKEPNTPPVPRNADAPRLPSPPWGGDGGGGHPASQAYDDTDALAATLTAALARMPRLPGKFGFALDTGPRPVLTQASVDIRVERAADGCLILRPEGHPLGRPVTDLAEDAIAMAGWFVAQGGITNGRGRMAALVAKGAIPPGCTLAPADPLPQPHPGLHEDGALVALAFGQISAGILRQLAALGHEIRPTPWRMLLLVGATTLPSIPGLITDPADPVLRVTACTGAPGCPQALGDTRNLARQLAPHLPEGRTLHLSGCAKGCAHPAPADLTLTATGQGHDLIRNGTAHDTPSLTGLSPLAILEHLKASDAPHL</sequence>
<dbReference type="SUPFAM" id="SSF56014">
    <property type="entry name" value="Nitrite and sulphite reductase 4Fe-4S domain-like"/>
    <property type="match status" value="1"/>
</dbReference>
<proteinExistence type="predicted"/>
<dbReference type="RefSeq" id="WP_197642396.1">
    <property type="nucleotide sequence ID" value="NZ_JAEACP010000004.1"/>
</dbReference>
<dbReference type="Proteomes" id="UP001595445">
    <property type="component" value="Unassembled WGS sequence"/>
</dbReference>
<organism evidence="9 10">
    <name type="scientific">Tabrizicola soli</name>
    <dbReference type="NCBI Taxonomy" id="2185115"/>
    <lineage>
        <taxon>Bacteria</taxon>
        <taxon>Pseudomonadati</taxon>
        <taxon>Pseudomonadota</taxon>
        <taxon>Alphaproteobacteria</taxon>
        <taxon>Rhodobacterales</taxon>
        <taxon>Paracoccaceae</taxon>
        <taxon>Tabrizicola</taxon>
    </lineage>
</organism>
<evidence type="ECO:0000259" key="8">
    <source>
        <dbReference type="Pfam" id="PF03460"/>
    </source>
</evidence>
<dbReference type="Gene3D" id="3.30.413.10">
    <property type="entry name" value="Sulfite Reductase Hemoprotein, domain 1"/>
    <property type="match status" value="2"/>
</dbReference>
<keyword evidence="10" id="KW-1185">Reference proteome</keyword>
<protein>
    <submittedName>
        <fullName evidence="9">Precorrin-3B synthase</fullName>
    </submittedName>
</protein>
<gene>
    <name evidence="9" type="ORF">ACFOD6_00240</name>
</gene>
<evidence type="ECO:0000256" key="4">
    <source>
        <dbReference type="ARBA" id="ARBA00023002"/>
    </source>
</evidence>
<evidence type="ECO:0000256" key="2">
    <source>
        <dbReference type="ARBA" id="ARBA00022617"/>
    </source>
</evidence>
<evidence type="ECO:0000256" key="1">
    <source>
        <dbReference type="ARBA" id="ARBA00022485"/>
    </source>
</evidence>
<evidence type="ECO:0000313" key="10">
    <source>
        <dbReference type="Proteomes" id="UP001595445"/>
    </source>
</evidence>
<dbReference type="Pfam" id="PF03460">
    <property type="entry name" value="NIR_SIR_ferr"/>
    <property type="match status" value="1"/>
</dbReference>
<keyword evidence="1" id="KW-0004">4Fe-4S</keyword>
<dbReference type="SUPFAM" id="SSF55124">
    <property type="entry name" value="Nitrite/Sulfite reductase N-terminal domain-like"/>
    <property type="match status" value="1"/>
</dbReference>
<keyword evidence="3" id="KW-0479">Metal-binding</keyword>
<dbReference type="PANTHER" id="PTHR32439:SF9">
    <property type="entry name" value="BLR3264 PROTEIN"/>
    <property type="match status" value="1"/>
</dbReference>
<dbReference type="InterPro" id="IPR045854">
    <property type="entry name" value="NO2/SO3_Rdtase_4Fe4S_sf"/>
</dbReference>
<feature type="domain" description="Nitrite/Sulfite reductase ferredoxin-like" evidence="8">
    <location>
        <begin position="16"/>
        <end position="81"/>
    </location>
</feature>
<dbReference type="EMBL" id="JBHRSM010000001">
    <property type="protein sequence ID" value="MFC3084462.1"/>
    <property type="molecule type" value="Genomic_DNA"/>
</dbReference>
<evidence type="ECO:0000256" key="5">
    <source>
        <dbReference type="ARBA" id="ARBA00023004"/>
    </source>
</evidence>
<dbReference type="PROSITE" id="PS00365">
    <property type="entry name" value="NIR_SIR"/>
    <property type="match status" value="1"/>
</dbReference>
<keyword evidence="2" id="KW-0349">Heme</keyword>
<dbReference type="InterPro" id="IPR006066">
    <property type="entry name" value="NO2/SO3_Rdtase_FeS/sirohaem_BS"/>
</dbReference>
<dbReference type="InterPro" id="IPR005117">
    <property type="entry name" value="NiRdtase/SiRdtase_haem-b_fer"/>
</dbReference>
<evidence type="ECO:0000256" key="7">
    <source>
        <dbReference type="SAM" id="MobiDB-lite"/>
    </source>
</evidence>